<reference evidence="3" key="1">
    <citation type="journal article" date="2015" name="Nature">
        <title>Complex archaea that bridge the gap between prokaryotes and eukaryotes.</title>
        <authorList>
            <person name="Spang A."/>
            <person name="Saw J.H."/>
            <person name="Jorgensen S.L."/>
            <person name="Zaremba-Niedzwiedzka K."/>
            <person name="Martijn J."/>
            <person name="Lind A.E."/>
            <person name="van Eijk R."/>
            <person name="Schleper C."/>
            <person name="Guy L."/>
            <person name="Ettema T.J."/>
        </authorList>
    </citation>
    <scope>NUCLEOTIDE SEQUENCE</scope>
</reference>
<evidence type="ECO:0000256" key="1">
    <source>
        <dbReference type="SAM" id="MobiDB-lite"/>
    </source>
</evidence>
<sequence>MDEVVKAWVANDLTLIKSLTDEYIKKVNSIVVEGISNGETNDSIMRRMMATNKNMTKSRASLIARDQVGKLNGRLIKRRNQESGLNLYEWLTAMDERVREKHKKLNHKICRWDNDNVYANSIDDAKDGNWRNRGATRYVGIPGSDVQCRCGSISIVVQLNQEIDKEIDEEIEEERVAEGRSKKKTIPVGSPTKGPTVKASKSIKDPTLRKAPVFDNIQDAEDWATKNLIKKGGDVRYRGMDVDVANEFNDISKGLIDKYGYKYDTIQTHKSSFSFMDVTVLKDGKIRHGSMRLNRNSMATSKRLKKTLDNSSSSRLVLNDTFRGSVTHEYGHLTAGVKGKFEKIEDDLVDLFKSQKNQTFTDTLFKDVGTYWSTDKAEVYAEMFRLHEEKKLTGNLEFIDNFFKEEFK</sequence>
<dbReference type="Pfam" id="PF04233">
    <property type="entry name" value="Phage_Mu_F"/>
    <property type="match status" value="1"/>
</dbReference>
<gene>
    <name evidence="3" type="ORF">LCGC14_2366370</name>
</gene>
<feature type="domain" description="Phage head morphogenesis" evidence="2">
    <location>
        <begin position="26"/>
        <end position="151"/>
    </location>
</feature>
<accession>A0A0F9CSD2</accession>
<evidence type="ECO:0000259" key="2">
    <source>
        <dbReference type="Pfam" id="PF04233"/>
    </source>
</evidence>
<feature type="non-terminal residue" evidence="3">
    <location>
        <position position="1"/>
    </location>
</feature>
<dbReference type="AlphaFoldDB" id="A0A0F9CSD2"/>
<dbReference type="EMBL" id="LAZR01034783">
    <property type="protein sequence ID" value="KKL44371.1"/>
    <property type="molecule type" value="Genomic_DNA"/>
</dbReference>
<dbReference type="NCBIfam" id="TIGR01641">
    <property type="entry name" value="phageSPP1_gp7"/>
    <property type="match status" value="1"/>
</dbReference>
<proteinExistence type="predicted"/>
<comment type="caution">
    <text evidence="3">The sequence shown here is derived from an EMBL/GenBank/DDBJ whole genome shotgun (WGS) entry which is preliminary data.</text>
</comment>
<dbReference type="InterPro" id="IPR006528">
    <property type="entry name" value="Phage_head_morphogenesis_dom"/>
</dbReference>
<protein>
    <recommendedName>
        <fullName evidence="2">Phage head morphogenesis domain-containing protein</fullName>
    </recommendedName>
</protein>
<name>A0A0F9CSD2_9ZZZZ</name>
<evidence type="ECO:0000313" key="3">
    <source>
        <dbReference type="EMBL" id="KKL44371.1"/>
    </source>
</evidence>
<feature type="region of interest" description="Disordered" evidence="1">
    <location>
        <begin position="174"/>
        <end position="204"/>
    </location>
</feature>
<organism evidence="3">
    <name type="scientific">marine sediment metagenome</name>
    <dbReference type="NCBI Taxonomy" id="412755"/>
    <lineage>
        <taxon>unclassified sequences</taxon>
        <taxon>metagenomes</taxon>
        <taxon>ecological metagenomes</taxon>
    </lineage>
</organism>